<evidence type="ECO:0000256" key="1">
    <source>
        <dbReference type="SAM" id="Phobius"/>
    </source>
</evidence>
<comment type="caution">
    <text evidence="2">The sequence shown here is derived from an EMBL/GenBank/DDBJ whole genome shotgun (WGS) entry which is preliminary data.</text>
</comment>
<feature type="transmembrane region" description="Helical" evidence="1">
    <location>
        <begin position="431"/>
        <end position="452"/>
    </location>
</feature>
<dbReference type="EMBL" id="ANKJ01000061">
    <property type="protein sequence ID" value="EPC89279.1"/>
    <property type="molecule type" value="Genomic_DNA"/>
</dbReference>
<feature type="transmembrane region" description="Helical" evidence="1">
    <location>
        <begin position="458"/>
        <end position="476"/>
    </location>
</feature>
<sequence>MIKAKLFKIYQVIIQIFIYPTFFLTLYAAIRSDQLNPATVSHPLFVLILCMIVVLSVFWIHRRTVWQVVHVSYTKVREHAGIFICLSMILAALIQVIILLNTNTPLGWDVGSVVTVAIDPSIGSNYVSINPNNLFLISFYHSLYALFVSPATSTANAWLFFQFVTVIGLDLSVFFLIYAVKSMFNLDVALMTYFIFYALFVFTPYIQAPYSDVAVLFPVSLTLVCLTLLDKKQHLWTKFALAFATAVLTAIVFATKPSAIVIVIAWIIDKLVCEFLVNDSTGRSQRILIVLCVALGFVGANRILSDVTTTYTPIKIEKNQALPWQHFAYMGLTGNGGYNDKIKGDTLKLKETAKMRIYSLNGISRRLHELGIVGYLQFLTAKQMNNTARGDFTWGVDGIPLQPFRKAKGSFQNRVRSLYLVGGSHTSDLSFCFQVIWILSLIGIMLSLFLFSRDGNEWSRILFLTIVGGFLYLLLFEGGRSRYLIQYLPALVPLAAWGWSTGIQAVEKYSHKSQQIVSQIEKTNN</sequence>
<feature type="transmembrane region" description="Helical" evidence="1">
    <location>
        <begin position="186"/>
        <end position="207"/>
    </location>
</feature>
<feature type="transmembrane region" description="Helical" evidence="1">
    <location>
        <begin position="241"/>
        <end position="267"/>
    </location>
</feature>
<dbReference type="RefSeq" id="WP_016382945.1">
    <property type="nucleotide sequence ID" value="NZ_ANKJ01000061.1"/>
</dbReference>
<gene>
    <name evidence="2" type="ORF">Lpp49_13913</name>
</gene>
<dbReference type="Proteomes" id="UP000014310">
    <property type="component" value="Unassembled WGS sequence"/>
</dbReference>
<reference evidence="2 3" key="1">
    <citation type="journal article" date="2013" name="PLoS ONE">
        <title>Lactobacillus paracasei comparative genomics: towards species pan-genome definition and exploitation of diversity.</title>
        <authorList>
            <person name="Smokvina T."/>
            <person name="Wels M."/>
            <person name="Polka J."/>
            <person name="Chervaux C."/>
            <person name="Brisse S."/>
            <person name="Boekhorst J."/>
            <person name="van Hylckama Vlieg J.E."/>
            <person name="Siezen R.J."/>
        </authorList>
    </citation>
    <scope>NUCLEOTIDE SEQUENCE [LARGE SCALE GENOMIC DNA]</scope>
    <source>
        <strain evidence="2 3">Lpp49</strain>
    </source>
</reference>
<keyword evidence="1" id="KW-0812">Transmembrane</keyword>
<keyword evidence="1" id="KW-1133">Transmembrane helix</keyword>
<feature type="transmembrane region" description="Helical" evidence="1">
    <location>
        <begin position="12"/>
        <end position="30"/>
    </location>
</feature>
<accession>A0ABC9T8X3</accession>
<evidence type="ECO:0000313" key="2">
    <source>
        <dbReference type="EMBL" id="EPC89279.1"/>
    </source>
</evidence>
<protein>
    <recommendedName>
        <fullName evidence="4">Integral membrane protein</fullName>
    </recommendedName>
</protein>
<name>A0ABC9T8X3_LACPA</name>
<feature type="transmembrane region" description="Helical" evidence="1">
    <location>
        <begin position="158"/>
        <end position="179"/>
    </location>
</feature>
<feature type="transmembrane region" description="Helical" evidence="1">
    <location>
        <begin position="42"/>
        <end position="60"/>
    </location>
</feature>
<feature type="transmembrane region" description="Helical" evidence="1">
    <location>
        <begin position="213"/>
        <end position="229"/>
    </location>
</feature>
<organism evidence="2 3">
    <name type="scientific">Lacticaseibacillus paracasei subsp. paracasei Lpp49</name>
    <dbReference type="NCBI Taxonomy" id="1256213"/>
    <lineage>
        <taxon>Bacteria</taxon>
        <taxon>Bacillati</taxon>
        <taxon>Bacillota</taxon>
        <taxon>Bacilli</taxon>
        <taxon>Lactobacillales</taxon>
        <taxon>Lactobacillaceae</taxon>
        <taxon>Lacticaseibacillus</taxon>
    </lineage>
</organism>
<dbReference type="AlphaFoldDB" id="A0ABC9T8X3"/>
<feature type="transmembrane region" description="Helical" evidence="1">
    <location>
        <begin position="80"/>
        <end position="100"/>
    </location>
</feature>
<evidence type="ECO:0000313" key="3">
    <source>
        <dbReference type="Proteomes" id="UP000014310"/>
    </source>
</evidence>
<keyword evidence="1" id="KW-0472">Membrane</keyword>
<proteinExistence type="predicted"/>
<feature type="transmembrane region" description="Helical" evidence="1">
    <location>
        <begin position="287"/>
        <end position="304"/>
    </location>
</feature>
<evidence type="ECO:0008006" key="4">
    <source>
        <dbReference type="Google" id="ProtNLM"/>
    </source>
</evidence>